<dbReference type="Proteomes" id="UP000019426">
    <property type="component" value="Chromosome M2/40_rep2"/>
</dbReference>
<dbReference type="EMBL" id="HG917869">
    <property type="protein sequence ID" value="CDM70244.1"/>
    <property type="molecule type" value="Genomic_DNA"/>
</dbReference>
<name>W6S2V4_9CLOT</name>
<evidence type="ECO:0000313" key="2">
    <source>
        <dbReference type="Proteomes" id="UP000019426"/>
    </source>
</evidence>
<keyword evidence="2" id="KW-1185">Reference proteome</keyword>
<dbReference type="KEGG" id="clt:CM240_3127"/>
<dbReference type="HOGENOM" id="CLU_065973_0_0_9"/>
<dbReference type="AlphaFoldDB" id="W6S2V4"/>
<dbReference type="STRING" id="1216932.CM240_3127"/>
<evidence type="ECO:0000313" key="1">
    <source>
        <dbReference type="EMBL" id="CDM70244.1"/>
    </source>
</evidence>
<dbReference type="eggNOG" id="COG2849">
    <property type="taxonomic scope" value="Bacteria"/>
</dbReference>
<dbReference type="RefSeq" id="WP_044040382.1">
    <property type="nucleotide sequence ID" value="NZ_HG917869.1"/>
</dbReference>
<reference evidence="1 2" key="1">
    <citation type="submission" date="2013-11" db="EMBL/GenBank/DDBJ databases">
        <title>Complete genome sequence of Clostridum sp. M2/40.</title>
        <authorList>
            <person name="Wibberg D."/>
            <person name="Puehler A."/>
            <person name="Schlueter A."/>
        </authorList>
    </citation>
    <scope>NUCLEOTIDE SEQUENCE [LARGE SCALE GENOMIC DNA]</scope>
    <source>
        <strain evidence="2">M2/40</strain>
    </source>
</reference>
<protein>
    <submittedName>
        <fullName evidence="1">Uncharacterized protein</fullName>
    </submittedName>
</protein>
<organism evidence="1 2">
    <name type="scientific">Clostridium bornimense</name>
    <dbReference type="NCBI Taxonomy" id="1216932"/>
    <lineage>
        <taxon>Bacteria</taxon>
        <taxon>Bacillati</taxon>
        <taxon>Bacillota</taxon>
        <taxon>Clostridia</taxon>
        <taxon>Eubacteriales</taxon>
        <taxon>Clostridiaceae</taxon>
        <taxon>Clostridium</taxon>
    </lineage>
</organism>
<accession>W6S2V4</accession>
<dbReference type="PATRIC" id="fig|1216932.3.peg.3095"/>
<dbReference type="OrthoDB" id="594021at2"/>
<sequence length="300" mass="34694">MNYSLGKYGTLNNAVITERYSNGEVESFKVEEENTIHINGHTLIPRYTIEETRTRESPAIRLYKTGEIKSIDLEKSTTISIKDYTFNVEKIVFYKSGAVKKIFPLNGKVSGYWTQDDEYNLAESYKFKFDFTEFSAKLISIKFYDDEKIKSITLWPREKIIIHHNNLIIENRIGFSLYKSGKIMTCEPSKPVYINTPIGKIKAYDINSIGIHGEDNSLKFNEDGTIRALKTSTNTIVVINNNDGRLKVHQPRSVSLYANSDLKELTTVDVEFDNDNVIINKDYIYNRKEYYFVIKEKSYG</sequence>
<proteinExistence type="predicted"/>
<gene>
    <name evidence="1" type="ORF">CM240_3127</name>
</gene>